<reference evidence="2 3" key="1">
    <citation type="submission" date="2024-07" db="EMBL/GenBank/DDBJ databases">
        <title>Draft sequence of the Neodothiora populina.</title>
        <authorList>
            <person name="Drown D.D."/>
            <person name="Schuette U.S."/>
            <person name="Buechlein A.B."/>
            <person name="Rusch D.R."/>
            <person name="Winton L.W."/>
            <person name="Adams G.A."/>
        </authorList>
    </citation>
    <scope>NUCLEOTIDE SEQUENCE [LARGE SCALE GENOMIC DNA]</scope>
    <source>
        <strain evidence="2 3">CPC 39397</strain>
    </source>
</reference>
<dbReference type="GeneID" id="95977715"/>
<sequence length="331" mass="35955">MSPPQNTRPPRRALPVHTKPARPAPLVTRKSNTCLPPKKSPICKSSPGSSKSAAKREAEVNPDDDDMAGLPQFCATCEKQIVTPDVSILYCSENCRKKDHNKPLEESILPPEMSPQISSRRASYMGEDVSYDLAMRSPTAVRPPSLAFSDSSDSSSLYDRRSSYARHDSDVANYLSHFAQFEHDAEHNRRGLGRPSTSNSTAPSLSHTPTSVVSTSGSYRPLPRRGDPFSASFSSFSVDLITPVINMDVPVGPANLHCRAASVGSTASTDTAFRSTDKDMNYQKVLFSPGSSVPNGSLKQLFSHKAMQAPPRVLLEPPLSPGSKNMSDCYE</sequence>
<accession>A0ABR3PI97</accession>
<feature type="compositionally biased region" description="Polar residues" evidence="1">
    <location>
        <begin position="195"/>
        <end position="218"/>
    </location>
</feature>
<feature type="region of interest" description="Disordered" evidence="1">
    <location>
        <begin position="185"/>
        <end position="221"/>
    </location>
</feature>
<keyword evidence="3" id="KW-1185">Reference proteome</keyword>
<organism evidence="2 3">
    <name type="scientific">Neodothiora populina</name>
    <dbReference type="NCBI Taxonomy" id="2781224"/>
    <lineage>
        <taxon>Eukaryota</taxon>
        <taxon>Fungi</taxon>
        <taxon>Dikarya</taxon>
        <taxon>Ascomycota</taxon>
        <taxon>Pezizomycotina</taxon>
        <taxon>Dothideomycetes</taxon>
        <taxon>Dothideomycetidae</taxon>
        <taxon>Dothideales</taxon>
        <taxon>Dothioraceae</taxon>
        <taxon>Neodothiora</taxon>
    </lineage>
</organism>
<dbReference type="RefSeq" id="XP_069202138.1">
    <property type="nucleotide sequence ID" value="XM_069343584.1"/>
</dbReference>
<name>A0ABR3PI97_9PEZI</name>
<evidence type="ECO:0000313" key="3">
    <source>
        <dbReference type="Proteomes" id="UP001562354"/>
    </source>
</evidence>
<proteinExistence type="predicted"/>
<dbReference type="InterPro" id="IPR024368">
    <property type="entry name" value="Ecl1/2/3"/>
</dbReference>
<feature type="region of interest" description="Disordered" evidence="1">
    <location>
        <begin position="1"/>
        <end position="67"/>
    </location>
</feature>
<evidence type="ECO:0000256" key="1">
    <source>
        <dbReference type="SAM" id="MobiDB-lite"/>
    </source>
</evidence>
<gene>
    <name evidence="2" type="ORF">AAFC00_004015</name>
</gene>
<dbReference type="Pfam" id="PF12855">
    <property type="entry name" value="Ecl1"/>
    <property type="match status" value="1"/>
</dbReference>
<protein>
    <recommendedName>
        <fullName evidence="4">Life-span regulatory factor-domain-containing protein</fullName>
    </recommendedName>
</protein>
<evidence type="ECO:0000313" key="2">
    <source>
        <dbReference type="EMBL" id="KAL1305865.1"/>
    </source>
</evidence>
<dbReference type="Proteomes" id="UP001562354">
    <property type="component" value="Unassembled WGS sequence"/>
</dbReference>
<feature type="compositionally biased region" description="Low complexity" evidence="1">
    <location>
        <begin position="36"/>
        <end position="52"/>
    </location>
</feature>
<comment type="caution">
    <text evidence="2">The sequence shown here is derived from an EMBL/GenBank/DDBJ whole genome shotgun (WGS) entry which is preliminary data.</text>
</comment>
<evidence type="ECO:0008006" key="4">
    <source>
        <dbReference type="Google" id="ProtNLM"/>
    </source>
</evidence>
<dbReference type="EMBL" id="JBFMKM010000005">
    <property type="protein sequence ID" value="KAL1305865.1"/>
    <property type="molecule type" value="Genomic_DNA"/>
</dbReference>